<keyword evidence="1" id="KW-0489">Methyltransferase</keyword>
<dbReference type="Pfam" id="PF00588">
    <property type="entry name" value="SpoU_methylase"/>
    <property type="match status" value="1"/>
</dbReference>
<gene>
    <name evidence="5" type="ORF">CKO28_02325</name>
</gene>
<sequence length="309" mass="32257">MAQRERKNDPSRPATAAQGDRPKGARGQGARKPGPPAGARQRPAGKGNPGGKPSGPRPPDRDAAGWLWGGHAVLAALANPARQCRRVLIAGETVETWETEVAELLEARDDVRKPEIIARHAFAQHLPASAVHQGIAVQADPLDQPDLESLLADLPADRPAALVLLDQVSDPHNVGAVLRSASAFGATAVVTTKRNAPGETGALAKAASGALEHVPYPHVTNLARAMARAQDHGFRLLGLAQEATATLADEAGQDRLGLVLGAEGHGLRHKTRETCDALVRLPTRGPIAELNVSNAAAVGLYELIGRKAG</sequence>
<dbReference type="InterPro" id="IPR004441">
    <property type="entry name" value="rRNA_MeTrfase_TrmH"/>
</dbReference>
<evidence type="ECO:0000313" key="6">
    <source>
        <dbReference type="Proteomes" id="UP001296873"/>
    </source>
</evidence>
<dbReference type="RefSeq" id="WP_200338929.1">
    <property type="nucleotide sequence ID" value="NZ_NRRL01000002.1"/>
</dbReference>
<dbReference type="InterPro" id="IPR029028">
    <property type="entry name" value="Alpha/beta_knot_MTases"/>
</dbReference>
<dbReference type="Gene3D" id="3.40.1280.10">
    <property type="match status" value="1"/>
</dbReference>
<reference evidence="5 6" key="1">
    <citation type="journal article" date="2020" name="Microorganisms">
        <title>Osmotic Adaptation and Compatible Solute Biosynthesis of Phototrophic Bacteria as Revealed from Genome Analyses.</title>
        <authorList>
            <person name="Imhoff J.F."/>
            <person name="Rahn T."/>
            <person name="Kunzel S."/>
            <person name="Keller A."/>
            <person name="Neulinger S.C."/>
        </authorList>
    </citation>
    <scope>NUCLEOTIDE SEQUENCE [LARGE SCALE GENOMIC DNA]</scope>
    <source>
        <strain evidence="5 6">DSM 9895</strain>
    </source>
</reference>
<keyword evidence="6" id="KW-1185">Reference proteome</keyword>
<proteinExistence type="predicted"/>
<organism evidence="5 6">
    <name type="scientific">Rhodovibrio sodomensis</name>
    <dbReference type="NCBI Taxonomy" id="1088"/>
    <lineage>
        <taxon>Bacteria</taxon>
        <taxon>Pseudomonadati</taxon>
        <taxon>Pseudomonadota</taxon>
        <taxon>Alphaproteobacteria</taxon>
        <taxon>Rhodospirillales</taxon>
        <taxon>Rhodovibrionaceae</taxon>
        <taxon>Rhodovibrio</taxon>
    </lineage>
</organism>
<dbReference type="NCBIfam" id="TIGR00186">
    <property type="entry name" value="rRNA_methyl_3"/>
    <property type="match status" value="1"/>
</dbReference>
<evidence type="ECO:0000256" key="2">
    <source>
        <dbReference type="ARBA" id="ARBA00022679"/>
    </source>
</evidence>
<evidence type="ECO:0000256" key="3">
    <source>
        <dbReference type="SAM" id="MobiDB-lite"/>
    </source>
</evidence>
<dbReference type="SUPFAM" id="SSF75217">
    <property type="entry name" value="alpha/beta knot"/>
    <property type="match status" value="1"/>
</dbReference>
<evidence type="ECO:0000313" key="5">
    <source>
        <dbReference type="EMBL" id="MBK1666878.1"/>
    </source>
</evidence>
<dbReference type="SUPFAM" id="SSF55315">
    <property type="entry name" value="L30e-like"/>
    <property type="match status" value="1"/>
</dbReference>
<dbReference type="Pfam" id="PF08032">
    <property type="entry name" value="SpoU_sub_bind"/>
    <property type="match status" value="1"/>
</dbReference>
<feature type="compositionally biased region" description="Basic and acidic residues" evidence="3">
    <location>
        <begin position="1"/>
        <end position="10"/>
    </location>
</feature>
<dbReference type="Gene3D" id="3.30.1330.30">
    <property type="match status" value="1"/>
</dbReference>
<accession>A0ABS1DAY0</accession>
<protein>
    <submittedName>
        <fullName evidence="5">23S rRNA (Guanosine(2251)-2'-O)-methyltransferase RlmB</fullName>
    </submittedName>
</protein>
<comment type="caution">
    <text evidence="5">The sequence shown here is derived from an EMBL/GenBank/DDBJ whole genome shotgun (WGS) entry which is preliminary data.</text>
</comment>
<feature type="compositionally biased region" description="Low complexity" evidence="3">
    <location>
        <begin position="28"/>
        <end position="46"/>
    </location>
</feature>
<evidence type="ECO:0000259" key="4">
    <source>
        <dbReference type="SMART" id="SM00967"/>
    </source>
</evidence>
<dbReference type="InterPro" id="IPR001537">
    <property type="entry name" value="SpoU_MeTrfase"/>
</dbReference>
<dbReference type="InterPro" id="IPR013123">
    <property type="entry name" value="SpoU_subst-bd"/>
</dbReference>
<dbReference type="InterPro" id="IPR029064">
    <property type="entry name" value="Ribosomal_eL30-like_sf"/>
</dbReference>
<evidence type="ECO:0000256" key="1">
    <source>
        <dbReference type="ARBA" id="ARBA00022603"/>
    </source>
</evidence>
<feature type="domain" description="RNA 2-O ribose methyltransferase substrate binding" evidence="4">
    <location>
        <begin position="66"/>
        <end position="145"/>
    </location>
</feature>
<dbReference type="InterPro" id="IPR029026">
    <property type="entry name" value="tRNA_m1G_MTases_N"/>
</dbReference>
<dbReference type="PANTHER" id="PTHR46429">
    <property type="entry name" value="23S RRNA (GUANOSINE-2'-O-)-METHYLTRANSFERASE RLMB"/>
    <property type="match status" value="1"/>
</dbReference>
<dbReference type="Proteomes" id="UP001296873">
    <property type="component" value="Unassembled WGS sequence"/>
</dbReference>
<feature type="region of interest" description="Disordered" evidence="3">
    <location>
        <begin position="1"/>
        <end position="64"/>
    </location>
</feature>
<dbReference type="PANTHER" id="PTHR46429:SF1">
    <property type="entry name" value="23S RRNA (GUANOSINE-2'-O-)-METHYLTRANSFERASE RLMB"/>
    <property type="match status" value="1"/>
</dbReference>
<dbReference type="EMBL" id="NRRL01000002">
    <property type="protein sequence ID" value="MBK1666878.1"/>
    <property type="molecule type" value="Genomic_DNA"/>
</dbReference>
<dbReference type="SMART" id="SM00967">
    <property type="entry name" value="SpoU_sub_bind"/>
    <property type="match status" value="1"/>
</dbReference>
<name>A0ABS1DAY0_9PROT</name>
<dbReference type="CDD" id="cd18103">
    <property type="entry name" value="SpoU-like_RlmB"/>
    <property type="match status" value="1"/>
</dbReference>
<keyword evidence="2" id="KW-0808">Transferase</keyword>